<dbReference type="OrthoDB" id="9799145at2"/>
<feature type="domain" description="HIT" evidence="2">
    <location>
        <begin position="2"/>
        <end position="104"/>
    </location>
</feature>
<dbReference type="PROSITE" id="PS51084">
    <property type="entry name" value="HIT_2"/>
    <property type="match status" value="1"/>
</dbReference>
<name>A0A4Q0YVC5_9GAMM</name>
<reference evidence="3 4" key="1">
    <citation type="submission" date="2017-10" db="EMBL/GenBank/DDBJ databases">
        <title>Nyctiphanis sp. nov., isolated from the stomach of the euphausiid Nyctiphanes simplex (Hansen, 1911) in the Gulf of California.</title>
        <authorList>
            <person name="Gomez-Gil B."/>
            <person name="Aguilar-Mendez M."/>
            <person name="Lopez-Cortes A."/>
            <person name="Gomez-Gutierrez J."/>
            <person name="Roque A."/>
            <person name="Lang E."/>
            <person name="Gonzalez-Castillo A."/>
        </authorList>
    </citation>
    <scope>NUCLEOTIDE SEQUENCE [LARGE SCALE GENOMIC DNA]</scope>
    <source>
        <strain evidence="3 4">CAIM 600</strain>
    </source>
</reference>
<protein>
    <submittedName>
        <fullName evidence="3">HIT family protein</fullName>
    </submittedName>
</protein>
<accession>A0A4Q0YVC5</accession>
<organism evidence="3 4">
    <name type="scientific">Veronia nyctiphanis</name>
    <dbReference type="NCBI Taxonomy" id="1278244"/>
    <lineage>
        <taxon>Bacteria</taxon>
        <taxon>Pseudomonadati</taxon>
        <taxon>Pseudomonadota</taxon>
        <taxon>Gammaproteobacteria</taxon>
        <taxon>Vibrionales</taxon>
        <taxon>Vibrionaceae</taxon>
        <taxon>Veronia</taxon>
    </lineage>
</organism>
<dbReference type="SUPFAM" id="SSF54197">
    <property type="entry name" value="HIT-like"/>
    <property type="match status" value="1"/>
</dbReference>
<dbReference type="Proteomes" id="UP000290287">
    <property type="component" value="Unassembled WGS sequence"/>
</dbReference>
<comment type="caution">
    <text evidence="3">The sequence shown here is derived from an EMBL/GenBank/DDBJ whole genome shotgun (WGS) entry which is preliminary data.</text>
</comment>
<dbReference type="RefSeq" id="WP_129120647.1">
    <property type="nucleotide sequence ID" value="NZ_PEIB01000001.1"/>
</dbReference>
<dbReference type="AlphaFoldDB" id="A0A4Q0YVC5"/>
<dbReference type="PIRSF" id="PIRSF000714">
    <property type="entry name" value="HIT"/>
    <property type="match status" value="1"/>
</dbReference>
<dbReference type="EMBL" id="PEIB01000001">
    <property type="protein sequence ID" value="RXJ74755.1"/>
    <property type="molecule type" value="Genomic_DNA"/>
</dbReference>
<dbReference type="InterPro" id="IPR026026">
    <property type="entry name" value="HIT_Hint"/>
</dbReference>
<dbReference type="InterPro" id="IPR011146">
    <property type="entry name" value="HIT-like"/>
</dbReference>
<dbReference type="GO" id="GO:0003824">
    <property type="term" value="F:catalytic activity"/>
    <property type="evidence" value="ECO:0007669"/>
    <property type="project" value="InterPro"/>
</dbReference>
<sequence>MNFDLHPRLAADTTEVGDLSLCKVLISKENIGPWLILVPKLPDIKEIHHLSPQQQATLIQESSSVAALLEADTEADKINIGALGNMVPQLHIHHIARFTTDVAWPGPVWGNTEGKRRTEQDQREITEHWQSLLSSVSGFTAA</sequence>
<evidence type="ECO:0000259" key="2">
    <source>
        <dbReference type="PROSITE" id="PS51084"/>
    </source>
</evidence>
<dbReference type="InterPro" id="IPR036265">
    <property type="entry name" value="HIT-like_sf"/>
</dbReference>
<keyword evidence="4" id="KW-1185">Reference proteome</keyword>
<evidence type="ECO:0000313" key="3">
    <source>
        <dbReference type="EMBL" id="RXJ74755.1"/>
    </source>
</evidence>
<dbReference type="Gene3D" id="3.30.428.10">
    <property type="entry name" value="HIT-like"/>
    <property type="match status" value="1"/>
</dbReference>
<proteinExistence type="predicted"/>
<comment type="caution">
    <text evidence="1">Lacks conserved residue(s) required for the propagation of feature annotation.</text>
</comment>
<evidence type="ECO:0000313" key="4">
    <source>
        <dbReference type="Proteomes" id="UP000290287"/>
    </source>
</evidence>
<gene>
    <name evidence="3" type="ORF">CS022_00535</name>
</gene>
<dbReference type="Pfam" id="PF01230">
    <property type="entry name" value="HIT"/>
    <property type="match status" value="1"/>
</dbReference>
<evidence type="ECO:0000256" key="1">
    <source>
        <dbReference type="PROSITE-ProRule" id="PRU00464"/>
    </source>
</evidence>